<keyword evidence="11" id="KW-0573">Peptidoglycan synthesis</keyword>
<dbReference type="Gene3D" id="1.10.3810.10">
    <property type="entry name" value="Biosynthetic peptidoglycan transglycosylase-like"/>
    <property type="match status" value="1"/>
</dbReference>
<keyword evidence="15" id="KW-0961">Cell wall biogenesis/degradation</keyword>
<evidence type="ECO:0000256" key="13">
    <source>
        <dbReference type="ARBA" id="ARBA00023136"/>
    </source>
</evidence>
<keyword evidence="23" id="KW-1185">Reference proteome</keyword>
<feature type="region of interest" description="Disordered" evidence="18">
    <location>
        <begin position="712"/>
        <end position="734"/>
    </location>
</feature>
<proteinExistence type="inferred from homology"/>
<feature type="domain" description="Penicillin-binding protein transpeptidase" evidence="20">
    <location>
        <begin position="320"/>
        <end position="592"/>
    </location>
</feature>
<feature type="domain" description="Glycosyl transferase family 51" evidence="21">
    <location>
        <begin position="52"/>
        <end position="226"/>
    </location>
</feature>
<evidence type="ECO:0000313" key="23">
    <source>
        <dbReference type="Proteomes" id="UP000308230"/>
    </source>
</evidence>
<dbReference type="RefSeq" id="WP_138124179.1">
    <property type="nucleotide sequence ID" value="NZ_SWLG01000004.1"/>
</dbReference>
<evidence type="ECO:0000256" key="15">
    <source>
        <dbReference type="ARBA" id="ARBA00023316"/>
    </source>
</evidence>
<evidence type="ECO:0000313" key="22">
    <source>
        <dbReference type="EMBL" id="TLS38074.1"/>
    </source>
</evidence>
<dbReference type="FunFam" id="1.10.3810.10:FF:000001">
    <property type="entry name" value="Penicillin-binding protein 1A"/>
    <property type="match status" value="1"/>
</dbReference>
<organism evidence="22 23">
    <name type="scientific">Exobacillus caeni</name>
    <dbReference type="NCBI Taxonomy" id="2574798"/>
    <lineage>
        <taxon>Bacteria</taxon>
        <taxon>Bacillati</taxon>
        <taxon>Bacillota</taxon>
        <taxon>Bacilli</taxon>
        <taxon>Bacillales</taxon>
        <taxon>Guptibacillaceae</taxon>
        <taxon>Exobacillus</taxon>
    </lineage>
</organism>
<dbReference type="InterPro" id="IPR036950">
    <property type="entry name" value="PBP_transglycosylase"/>
</dbReference>
<evidence type="ECO:0000256" key="10">
    <source>
        <dbReference type="ARBA" id="ARBA00022960"/>
    </source>
</evidence>
<keyword evidence="3" id="KW-1003">Cell membrane</keyword>
<dbReference type="Pfam" id="PF00912">
    <property type="entry name" value="Transgly"/>
    <property type="match status" value="1"/>
</dbReference>
<dbReference type="AlphaFoldDB" id="A0A5R9FBY5"/>
<evidence type="ECO:0000256" key="5">
    <source>
        <dbReference type="ARBA" id="ARBA00022670"/>
    </source>
</evidence>
<evidence type="ECO:0000256" key="2">
    <source>
        <dbReference type="ARBA" id="ARBA00007739"/>
    </source>
</evidence>
<keyword evidence="6" id="KW-0328">Glycosyltransferase</keyword>
<dbReference type="SUPFAM" id="SSF56601">
    <property type="entry name" value="beta-lactamase/transpeptidase-like"/>
    <property type="match status" value="1"/>
</dbReference>
<comment type="similarity">
    <text evidence="2">In the N-terminal section; belongs to the glycosyltransferase 51 family.</text>
</comment>
<comment type="catalytic activity">
    <reaction evidence="16">
        <text>Preferential cleavage: (Ac)2-L-Lys-D-Ala-|-D-Ala. Also transpeptidation of peptidyl-alanyl moieties that are N-acyl substituents of D-alanine.</text>
        <dbReference type="EC" id="3.4.16.4"/>
    </reaction>
</comment>
<feature type="compositionally biased region" description="Basic and acidic residues" evidence="18">
    <location>
        <begin position="712"/>
        <end position="724"/>
    </location>
</feature>
<dbReference type="GO" id="GO:0008955">
    <property type="term" value="F:peptidoglycan glycosyltransferase activity"/>
    <property type="evidence" value="ECO:0007669"/>
    <property type="project" value="UniProtKB-EC"/>
</dbReference>
<feature type="transmembrane region" description="Helical" evidence="19">
    <location>
        <begin position="7"/>
        <end position="29"/>
    </location>
</feature>
<feature type="compositionally biased region" description="Basic residues" evidence="18">
    <location>
        <begin position="725"/>
        <end position="734"/>
    </location>
</feature>
<dbReference type="GO" id="GO:0071555">
    <property type="term" value="P:cell wall organization"/>
    <property type="evidence" value="ECO:0007669"/>
    <property type="project" value="UniProtKB-KW"/>
</dbReference>
<evidence type="ECO:0000256" key="18">
    <source>
        <dbReference type="SAM" id="MobiDB-lite"/>
    </source>
</evidence>
<dbReference type="EMBL" id="SWLG01000004">
    <property type="protein sequence ID" value="TLS38074.1"/>
    <property type="molecule type" value="Genomic_DNA"/>
</dbReference>
<evidence type="ECO:0000256" key="16">
    <source>
        <dbReference type="ARBA" id="ARBA00034000"/>
    </source>
</evidence>
<keyword evidence="9" id="KW-0378">Hydrolase</keyword>
<dbReference type="GO" id="GO:0009252">
    <property type="term" value="P:peptidoglycan biosynthetic process"/>
    <property type="evidence" value="ECO:0007669"/>
    <property type="project" value="UniProtKB-KW"/>
</dbReference>
<reference evidence="22 23" key="1">
    <citation type="submission" date="2019-04" db="EMBL/GenBank/DDBJ databases">
        <title>Bacillus caeni sp. nov., a bacterium isolated from mangrove sediment.</title>
        <authorList>
            <person name="Huang H."/>
            <person name="Mo K."/>
            <person name="Hu Y."/>
        </authorList>
    </citation>
    <scope>NUCLEOTIDE SEQUENCE [LARGE SCALE GENOMIC DNA]</scope>
    <source>
        <strain evidence="22 23">HB172195</strain>
    </source>
</reference>
<keyword evidence="14" id="KW-0511">Multifunctional enzyme</keyword>
<evidence type="ECO:0000256" key="3">
    <source>
        <dbReference type="ARBA" id="ARBA00022475"/>
    </source>
</evidence>
<dbReference type="GO" id="GO:0008360">
    <property type="term" value="P:regulation of cell shape"/>
    <property type="evidence" value="ECO:0007669"/>
    <property type="project" value="UniProtKB-KW"/>
</dbReference>
<dbReference type="PANTHER" id="PTHR32282:SF32">
    <property type="entry name" value="PENICILLIN-BINDING PROTEIN 2A"/>
    <property type="match status" value="1"/>
</dbReference>
<name>A0A5R9FBY5_9BACL</name>
<dbReference type="OrthoDB" id="9766909at2"/>
<dbReference type="InterPro" id="IPR001264">
    <property type="entry name" value="Glyco_trans_51"/>
</dbReference>
<keyword evidence="5" id="KW-0645">Protease</keyword>
<evidence type="ECO:0000256" key="14">
    <source>
        <dbReference type="ARBA" id="ARBA00023268"/>
    </source>
</evidence>
<dbReference type="NCBIfam" id="TIGR02074">
    <property type="entry name" value="PBP_1a_fam"/>
    <property type="match status" value="1"/>
</dbReference>
<dbReference type="InterPro" id="IPR023346">
    <property type="entry name" value="Lysozyme-like_dom_sf"/>
</dbReference>
<evidence type="ECO:0000256" key="8">
    <source>
        <dbReference type="ARBA" id="ARBA00022692"/>
    </source>
</evidence>
<keyword evidence="13 19" id="KW-0472">Membrane</keyword>
<dbReference type="PANTHER" id="PTHR32282">
    <property type="entry name" value="BINDING PROTEIN TRANSPEPTIDASE, PUTATIVE-RELATED"/>
    <property type="match status" value="1"/>
</dbReference>
<protein>
    <submittedName>
        <fullName evidence="22">PBP1A family penicillin-binding protein</fullName>
    </submittedName>
</protein>
<comment type="similarity">
    <text evidence="1">In the C-terminal section; belongs to the transpeptidase family.</text>
</comment>
<keyword evidence="8 19" id="KW-0812">Transmembrane</keyword>
<dbReference type="GO" id="GO:0030288">
    <property type="term" value="C:outer membrane-bounded periplasmic space"/>
    <property type="evidence" value="ECO:0007669"/>
    <property type="project" value="TreeGrafter"/>
</dbReference>
<evidence type="ECO:0000259" key="20">
    <source>
        <dbReference type="Pfam" id="PF00905"/>
    </source>
</evidence>
<accession>A0A5R9FBY5</accession>
<dbReference type="GO" id="GO:0009002">
    <property type="term" value="F:serine-type D-Ala-D-Ala carboxypeptidase activity"/>
    <property type="evidence" value="ECO:0007669"/>
    <property type="project" value="UniProtKB-EC"/>
</dbReference>
<dbReference type="InterPro" id="IPR050396">
    <property type="entry name" value="Glycosyltr_51/Transpeptidase"/>
</dbReference>
<evidence type="ECO:0000256" key="4">
    <source>
        <dbReference type="ARBA" id="ARBA00022645"/>
    </source>
</evidence>
<evidence type="ECO:0000256" key="11">
    <source>
        <dbReference type="ARBA" id="ARBA00022984"/>
    </source>
</evidence>
<evidence type="ECO:0000256" key="1">
    <source>
        <dbReference type="ARBA" id="ARBA00007090"/>
    </source>
</evidence>
<comment type="caution">
    <text evidence="22">The sequence shown here is derived from an EMBL/GenBank/DDBJ whole genome shotgun (WGS) entry which is preliminary data.</text>
</comment>
<keyword evidence="12 19" id="KW-1133">Transmembrane helix</keyword>
<dbReference type="Pfam" id="PF00905">
    <property type="entry name" value="Transpeptidase"/>
    <property type="match status" value="1"/>
</dbReference>
<evidence type="ECO:0000259" key="21">
    <source>
        <dbReference type="Pfam" id="PF00912"/>
    </source>
</evidence>
<evidence type="ECO:0000256" key="12">
    <source>
        <dbReference type="ARBA" id="ARBA00022989"/>
    </source>
</evidence>
<evidence type="ECO:0000256" key="17">
    <source>
        <dbReference type="ARBA" id="ARBA00049902"/>
    </source>
</evidence>
<evidence type="ECO:0000256" key="19">
    <source>
        <dbReference type="SAM" id="Phobius"/>
    </source>
</evidence>
<dbReference type="Proteomes" id="UP000308230">
    <property type="component" value="Unassembled WGS sequence"/>
</dbReference>
<evidence type="ECO:0000256" key="6">
    <source>
        <dbReference type="ARBA" id="ARBA00022676"/>
    </source>
</evidence>
<dbReference type="GO" id="GO:0008658">
    <property type="term" value="F:penicillin binding"/>
    <property type="evidence" value="ECO:0007669"/>
    <property type="project" value="InterPro"/>
</dbReference>
<evidence type="ECO:0000256" key="9">
    <source>
        <dbReference type="ARBA" id="ARBA00022801"/>
    </source>
</evidence>
<dbReference type="SUPFAM" id="SSF53955">
    <property type="entry name" value="Lysozyme-like"/>
    <property type="match status" value="1"/>
</dbReference>
<keyword evidence="7" id="KW-0808">Transferase</keyword>
<evidence type="ECO:0000256" key="7">
    <source>
        <dbReference type="ARBA" id="ARBA00022679"/>
    </source>
</evidence>
<comment type="catalytic activity">
    <reaction evidence="17">
        <text>[GlcNAc-(1-&gt;4)-Mur2Ac(oyl-L-Ala-gamma-D-Glu-L-Lys-D-Ala-D-Ala)](n)-di-trans,octa-cis-undecaprenyl diphosphate + beta-D-GlcNAc-(1-&gt;4)-Mur2Ac(oyl-L-Ala-gamma-D-Glu-L-Lys-D-Ala-D-Ala)-di-trans,octa-cis-undecaprenyl diphosphate = [GlcNAc-(1-&gt;4)-Mur2Ac(oyl-L-Ala-gamma-D-Glu-L-Lys-D-Ala-D-Ala)](n+1)-di-trans,octa-cis-undecaprenyl diphosphate + di-trans,octa-cis-undecaprenyl diphosphate + H(+)</text>
        <dbReference type="Rhea" id="RHEA:23708"/>
        <dbReference type="Rhea" id="RHEA-COMP:9602"/>
        <dbReference type="Rhea" id="RHEA-COMP:9603"/>
        <dbReference type="ChEBI" id="CHEBI:15378"/>
        <dbReference type="ChEBI" id="CHEBI:58405"/>
        <dbReference type="ChEBI" id="CHEBI:60033"/>
        <dbReference type="ChEBI" id="CHEBI:78435"/>
        <dbReference type="EC" id="2.4.99.28"/>
    </reaction>
</comment>
<keyword evidence="4" id="KW-0121">Carboxypeptidase</keyword>
<dbReference type="GO" id="GO:0006508">
    <property type="term" value="P:proteolysis"/>
    <property type="evidence" value="ECO:0007669"/>
    <property type="project" value="UniProtKB-KW"/>
</dbReference>
<dbReference type="InterPro" id="IPR012338">
    <property type="entry name" value="Beta-lactam/transpept-like"/>
</dbReference>
<keyword evidence="10" id="KW-0133">Cell shape</keyword>
<gene>
    <name evidence="22" type="ORF">FCL54_05890</name>
</gene>
<sequence>MIRKLSIGILLLVATFIIGLIGYLIIIFAGDYVIDEKKLVMDSATSLVDTDGKLVTKLYAQNREIVSIKEVPEEVQQAFIATEDSRFYNHPGLDFQAITRALYKDVLAGSKVEGGSTITQQLAKNVFLSHDKTFLRKTKEAIISLNLERNYSKKKILEMYLNQIYFGHGAYGIQAASHLFFNKDVEDLTVEEGALLAALPKAPGSYSPIDHMDKSKERRNLVLSLMEKQGYLSAEETVRLQGKTVALNVADIGKDPAYLTYIDMVLEEAAKKYHLSNEEVLRGGYKIVIPMEERTQKAAYKLFQEAQYFPGSSNEELPEGAFVLMDSESGGVLAVQGGRNYVRRGLNHVNTKRQPGSTFKPLAVYGPALESGEYDPYSLLKDEKTDYNGYSPSNYNQTYQGEMSMYDALVHSVNAPAVWLLNELKISESKKYLDKAGLKIKDNDLKVALGGIDEGVSPMEMMKAYRAFAEEGKVIEPHFISRIYNQEGKLIGEAKGKEKKVFSKQTAWYMTKMLESVVTDGTGKQGHTDRPLAGKTGTTSYEKVKGGARDAWFVGYTPNAVGSLWMGYDRTDDSHYLTGGSSYPTKLFKDILNQMPERKQAAFKKPSGVKDLDKPIHLVKIDDLSSAFTFHYGLPAVKLTWTPSEDERLQYDIYEVKDGKAEKIDRVTGTGEYEVNSLPIFETISYYVVPYNPQTEQEGESSNEIGTRFIDKFNKSGKKKEEKGKKNKPKHKAE</sequence>
<dbReference type="InterPro" id="IPR001460">
    <property type="entry name" value="PCN-bd_Tpept"/>
</dbReference>
<dbReference type="Gene3D" id="3.40.710.10">
    <property type="entry name" value="DD-peptidase/beta-lactamase superfamily"/>
    <property type="match status" value="1"/>
</dbReference>